<dbReference type="AlphaFoldDB" id="A0A107GC79"/>
<dbReference type="GO" id="GO:0002161">
    <property type="term" value="F:aminoacyl-tRNA deacylase activity"/>
    <property type="evidence" value="ECO:0007669"/>
    <property type="project" value="InterPro"/>
</dbReference>
<evidence type="ECO:0000313" key="2">
    <source>
        <dbReference type="EMBL" id="KWE09170.1"/>
    </source>
</evidence>
<dbReference type="RefSeq" id="WP_059962518.1">
    <property type="nucleotide sequence ID" value="NZ_CP013463.1"/>
</dbReference>
<dbReference type="Proteomes" id="UP000062998">
    <property type="component" value="Unassembled WGS sequence"/>
</dbReference>
<organism evidence="2 3">
    <name type="scientific">Burkholderia ubonensis</name>
    <dbReference type="NCBI Taxonomy" id="101571"/>
    <lineage>
        <taxon>Bacteria</taxon>
        <taxon>Pseudomonadati</taxon>
        <taxon>Pseudomonadota</taxon>
        <taxon>Betaproteobacteria</taxon>
        <taxon>Burkholderiales</taxon>
        <taxon>Burkholderiaceae</taxon>
        <taxon>Burkholderia</taxon>
        <taxon>Burkholderia cepacia complex</taxon>
    </lineage>
</organism>
<gene>
    <name evidence="2" type="ORF">WL73_05530</name>
</gene>
<sequence length="154" mass="16778">MFNYLIGLLTDKGATFRVIEHPPEGNSQRVAEVRGTTVSQGAKAMVCRIRGAEFRVLAVVPGDRRVDLKKVAAIFGFSRASFVPTEETVEMTGCAIGAIPPFPVTPDMRVVVDPALSGCHDEIAFNAGRLETSIVLSTRDYLRIVEPRVESICE</sequence>
<feature type="domain" description="YbaK/aminoacyl-tRNA synthetase-associated" evidence="1">
    <location>
        <begin position="21"/>
        <end position="143"/>
    </location>
</feature>
<evidence type="ECO:0000259" key="1">
    <source>
        <dbReference type="Pfam" id="PF04073"/>
    </source>
</evidence>
<dbReference type="PANTHER" id="PTHR30411">
    <property type="entry name" value="CYTOPLASMIC PROTEIN"/>
    <property type="match status" value="1"/>
</dbReference>
<dbReference type="EMBL" id="LPIX01000024">
    <property type="protein sequence ID" value="KWE09170.1"/>
    <property type="molecule type" value="Genomic_DNA"/>
</dbReference>
<reference evidence="2 3" key="1">
    <citation type="submission" date="2015-11" db="EMBL/GenBank/DDBJ databases">
        <title>Expanding the genomic diversity of Burkholderia species for the development of highly accurate diagnostics.</title>
        <authorList>
            <person name="Sahl J."/>
            <person name="Keim P."/>
            <person name="Wagner D."/>
        </authorList>
    </citation>
    <scope>NUCLEOTIDE SEQUENCE [LARGE SCALE GENOMIC DNA]</scope>
    <source>
        <strain evidence="2 3">MSMB2167WGS</strain>
    </source>
</reference>
<dbReference type="SUPFAM" id="SSF55826">
    <property type="entry name" value="YbaK/ProRS associated domain"/>
    <property type="match status" value="1"/>
</dbReference>
<name>A0A107GC79_9BURK</name>
<dbReference type="PANTHER" id="PTHR30411:SF9">
    <property type="entry name" value="MULTIFUNCTIONAL SER_THR-TRNA DEACYLASE PROXP-Y"/>
    <property type="match status" value="1"/>
</dbReference>
<dbReference type="InterPro" id="IPR007214">
    <property type="entry name" value="YbaK/aa-tRNA-synth-assoc-dom"/>
</dbReference>
<protein>
    <recommendedName>
        <fullName evidence="1">YbaK/aminoacyl-tRNA synthetase-associated domain-containing protein</fullName>
    </recommendedName>
</protein>
<dbReference type="Gene3D" id="3.90.960.10">
    <property type="entry name" value="YbaK/aminoacyl-tRNA synthetase-associated domain"/>
    <property type="match status" value="1"/>
</dbReference>
<accession>A0A107GC79</accession>
<dbReference type="OrthoDB" id="5524888at2"/>
<comment type="caution">
    <text evidence="2">The sequence shown here is derived from an EMBL/GenBank/DDBJ whole genome shotgun (WGS) entry which is preliminary data.</text>
</comment>
<dbReference type="Pfam" id="PF04073">
    <property type="entry name" value="tRNA_edit"/>
    <property type="match status" value="1"/>
</dbReference>
<proteinExistence type="predicted"/>
<dbReference type="InterPro" id="IPR036754">
    <property type="entry name" value="YbaK/aa-tRNA-synt-asso_dom_sf"/>
</dbReference>
<evidence type="ECO:0000313" key="3">
    <source>
        <dbReference type="Proteomes" id="UP000062998"/>
    </source>
</evidence>